<reference evidence="5 6" key="1">
    <citation type="journal article" date="2020" name="Antonie Van Leeuwenhoek">
        <title>Rhodopirellula heiligendammensis sp. nov., Rhodopirellula pilleata sp. nov., and Rhodopirellula solitaria sp. nov. isolated from natural or artificial marine surfaces in Northern Germany and California, USA, and emended description of the genus Rhodopirellula.</title>
        <authorList>
            <person name="Kallscheuer N."/>
            <person name="Wiegand S."/>
            <person name="Jogler M."/>
            <person name="Boedeker C."/>
            <person name="Peeters S.H."/>
            <person name="Rast P."/>
            <person name="Heuer A."/>
            <person name="Jetten M.S.M."/>
            <person name="Rohde M."/>
            <person name="Jogler C."/>
        </authorList>
    </citation>
    <scope>NUCLEOTIDE SEQUENCE [LARGE SCALE GENOMIC DNA]</scope>
    <source>
        <strain evidence="5 6">Poly21</strain>
    </source>
</reference>
<dbReference type="PANTHER" id="PTHR30265:SF2">
    <property type="entry name" value="TRANSCRIPTION TERMINATION_ANTITERMINATION PROTEIN NUSG"/>
    <property type="match status" value="1"/>
</dbReference>
<keyword evidence="1" id="KW-0889">Transcription antitermination</keyword>
<dbReference type="OrthoDB" id="275381at2"/>
<dbReference type="RefSeq" id="WP_146407192.1">
    <property type="nucleotide sequence ID" value="NZ_SJPU01000002.1"/>
</dbReference>
<organism evidence="5 6">
    <name type="scientific">Allorhodopirellula heiligendammensis</name>
    <dbReference type="NCBI Taxonomy" id="2714739"/>
    <lineage>
        <taxon>Bacteria</taxon>
        <taxon>Pseudomonadati</taxon>
        <taxon>Planctomycetota</taxon>
        <taxon>Planctomycetia</taxon>
        <taxon>Pirellulales</taxon>
        <taxon>Pirellulaceae</taxon>
        <taxon>Allorhodopirellula</taxon>
    </lineage>
</organism>
<dbReference type="CDD" id="cd09895">
    <property type="entry name" value="NGN_SP_UpxY"/>
    <property type="match status" value="1"/>
</dbReference>
<dbReference type="GO" id="GO:0006354">
    <property type="term" value="P:DNA-templated transcription elongation"/>
    <property type="evidence" value="ECO:0007669"/>
    <property type="project" value="InterPro"/>
</dbReference>
<dbReference type="InterPro" id="IPR036735">
    <property type="entry name" value="NGN_dom_sf"/>
</dbReference>
<dbReference type="GO" id="GO:0005829">
    <property type="term" value="C:cytosol"/>
    <property type="evidence" value="ECO:0007669"/>
    <property type="project" value="TreeGrafter"/>
</dbReference>
<dbReference type="EMBL" id="SJPU01000002">
    <property type="protein sequence ID" value="TWU15281.1"/>
    <property type="molecule type" value="Genomic_DNA"/>
</dbReference>
<dbReference type="PANTHER" id="PTHR30265">
    <property type="entry name" value="RHO-INTERACTING TRANSCRIPTION TERMINATION FACTOR NUSG"/>
    <property type="match status" value="1"/>
</dbReference>
<dbReference type="InterPro" id="IPR043425">
    <property type="entry name" value="NusG-like"/>
</dbReference>
<sequence>MPILPPEPDCFPDDLLDQPESLQSPWWLLYTRTRQEKMVMRRLREAEVGHYGPMILNRTRSPAGRIRTSYLPLFSTYVFLRGGEEERHAAICTGCVLKAAEIHEVEQLLDDLRQIRALIELGIPLTVESRLQPGTMVRVRNGVFQGYEGTVIRRENETRLLVAVRFMEQGVSVKLEDCQLETIG</sequence>
<dbReference type="InterPro" id="IPR006645">
    <property type="entry name" value="NGN-like_dom"/>
</dbReference>
<dbReference type="SUPFAM" id="SSF82679">
    <property type="entry name" value="N-utilization substance G protein NusG, N-terminal domain"/>
    <property type="match status" value="1"/>
</dbReference>
<gene>
    <name evidence="5" type="ORF">Poly21_24760</name>
</gene>
<dbReference type="InterPro" id="IPR008991">
    <property type="entry name" value="Translation_prot_SH3-like_sf"/>
</dbReference>
<dbReference type="Pfam" id="PF02357">
    <property type="entry name" value="NusG"/>
    <property type="match status" value="1"/>
</dbReference>
<keyword evidence="3" id="KW-0804">Transcription</keyword>
<evidence type="ECO:0000259" key="4">
    <source>
        <dbReference type="Pfam" id="PF02357"/>
    </source>
</evidence>
<evidence type="ECO:0000313" key="5">
    <source>
        <dbReference type="EMBL" id="TWU15281.1"/>
    </source>
</evidence>
<keyword evidence="6" id="KW-1185">Reference proteome</keyword>
<dbReference type="GO" id="GO:0031564">
    <property type="term" value="P:transcription antitermination"/>
    <property type="evidence" value="ECO:0007669"/>
    <property type="project" value="UniProtKB-KW"/>
</dbReference>
<name>A0A5C6BV12_9BACT</name>
<dbReference type="SUPFAM" id="SSF50104">
    <property type="entry name" value="Translation proteins SH3-like domain"/>
    <property type="match status" value="1"/>
</dbReference>
<protein>
    <submittedName>
        <fullName evidence="5">Transcriptional activator RfaH</fullName>
    </submittedName>
</protein>
<keyword evidence="2" id="KW-0805">Transcription regulation</keyword>
<feature type="domain" description="NusG-like N-terminal" evidence="4">
    <location>
        <begin position="26"/>
        <end position="81"/>
    </location>
</feature>
<evidence type="ECO:0000256" key="1">
    <source>
        <dbReference type="ARBA" id="ARBA00022814"/>
    </source>
</evidence>
<dbReference type="Proteomes" id="UP000319908">
    <property type="component" value="Unassembled WGS sequence"/>
</dbReference>
<evidence type="ECO:0000256" key="3">
    <source>
        <dbReference type="ARBA" id="ARBA00023163"/>
    </source>
</evidence>
<evidence type="ECO:0000256" key="2">
    <source>
        <dbReference type="ARBA" id="ARBA00023015"/>
    </source>
</evidence>
<accession>A0A5C6BV12</accession>
<proteinExistence type="predicted"/>
<comment type="caution">
    <text evidence="5">The sequence shown here is derived from an EMBL/GenBank/DDBJ whole genome shotgun (WGS) entry which is preliminary data.</text>
</comment>
<dbReference type="Gene3D" id="3.30.70.940">
    <property type="entry name" value="NusG, N-terminal domain"/>
    <property type="match status" value="1"/>
</dbReference>
<dbReference type="AlphaFoldDB" id="A0A5C6BV12"/>
<evidence type="ECO:0000313" key="6">
    <source>
        <dbReference type="Proteomes" id="UP000319908"/>
    </source>
</evidence>